<dbReference type="InterPro" id="IPR000215">
    <property type="entry name" value="Serpin_fam"/>
</dbReference>
<keyword evidence="3" id="KW-0732">Signal</keyword>
<sequence length="398" mass="45723">MRSIQMILLTILISIVYSQRYRRHVDETTIQRLQADFAVQLLRSTTRDAESPIVLSPFSTGIILAIASAGAVSNTRQEINVALAKGFEANQIQEYFISQENRFHNESNESVFRLSNLIVIRRKDGFVLNETFADRVTNDYNAQIRGTDCSNVSELINDINEWVQNVTESNITAVIGERNFPPEAHLLLANAAYFNGEWARKFKYEETFTKEFHINKDKVKQVDMMPIWAFGSFRYAEDAHVQLLGIPYSDNETFMYLFLPRDRDGLENVINEITGKRIFTLIKRCRIVDVEVEIPVFRIESNFDLKEALLKMGIKDAFASSANFSAISQSDLFISSILHATFFEVNENGTKESNVPRPNPRPLQRMLWQGGHIKFIADHPFLFALLRDDIILFIGRYT</sequence>
<organism evidence="5 6">
    <name type="scientific">Parascaris univalens</name>
    <name type="common">Nematode worm</name>
    <dbReference type="NCBI Taxonomy" id="6257"/>
    <lineage>
        <taxon>Eukaryota</taxon>
        <taxon>Metazoa</taxon>
        <taxon>Ecdysozoa</taxon>
        <taxon>Nematoda</taxon>
        <taxon>Chromadorea</taxon>
        <taxon>Rhabditida</taxon>
        <taxon>Spirurina</taxon>
        <taxon>Ascaridomorpha</taxon>
        <taxon>Ascaridoidea</taxon>
        <taxon>Ascarididae</taxon>
        <taxon>Parascaris</taxon>
    </lineage>
</organism>
<feature type="signal peptide" evidence="3">
    <location>
        <begin position="1"/>
        <end position="18"/>
    </location>
</feature>
<dbReference type="Pfam" id="PF00079">
    <property type="entry name" value="Serpin"/>
    <property type="match status" value="1"/>
</dbReference>
<dbReference type="PROSITE" id="PS00284">
    <property type="entry name" value="SERPIN"/>
    <property type="match status" value="1"/>
</dbReference>
<feature type="domain" description="Serpin" evidence="4">
    <location>
        <begin position="39"/>
        <end position="398"/>
    </location>
</feature>
<proteinExistence type="inferred from homology"/>
<evidence type="ECO:0000256" key="2">
    <source>
        <dbReference type="RuleBase" id="RU000411"/>
    </source>
</evidence>
<evidence type="ECO:0000259" key="4">
    <source>
        <dbReference type="SMART" id="SM00093"/>
    </source>
</evidence>
<name>A0A915BE44_PARUN</name>
<protein>
    <submittedName>
        <fullName evidence="6 7">Serpin domain-containing protein</fullName>
    </submittedName>
</protein>
<dbReference type="WBParaSite" id="PgR036_g016_t01">
    <property type="protein sequence ID" value="PgR036_g016_t01"/>
    <property type="gene ID" value="PgR036_g016"/>
</dbReference>
<keyword evidence="5" id="KW-1185">Reference proteome</keyword>
<dbReference type="InterPro" id="IPR023796">
    <property type="entry name" value="Serpin_dom"/>
</dbReference>
<dbReference type="SUPFAM" id="SSF56574">
    <property type="entry name" value="Serpins"/>
    <property type="match status" value="1"/>
</dbReference>
<dbReference type="WBParaSite" id="PgR036_g016_t02">
    <property type="protein sequence ID" value="PgR036_g016_t02"/>
    <property type="gene ID" value="PgR036_g016"/>
</dbReference>
<reference evidence="6 7" key="1">
    <citation type="submission" date="2022-11" db="UniProtKB">
        <authorList>
            <consortium name="WormBaseParasite"/>
        </authorList>
    </citation>
    <scope>IDENTIFICATION</scope>
</reference>
<dbReference type="InterPro" id="IPR042185">
    <property type="entry name" value="Serpin_sf_2"/>
</dbReference>
<dbReference type="InterPro" id="IPR023795">
    <property type="entry name" value="Serpin_CS"/>
</dbReference>
<evidence type="ECO:0000313" key="7">
    <source>
        <dbReference type="WBParaSite" id="PgR036_g016_t02"/>
    </source>
</evidence>
<dbReference type="PANTHER" id="PTHR11461">
    <property type="entry name" value="SERINE PROTEASE INHIBITOR, SERPIN"/>
    <property type="match status" value="1"/>
</dbReference>
<evidence type="ECO:0000256" key="3">
    <source>
        <dbReference type="SAM" id="SignalP"/>
    </source>
</evidence>
<accession>A0A915BE44</accession>
<dbReference type="GO" id="GO:0005615">
    <property type="term" value="C:extracellular space"/>
    <property type="evidence" value="ECO:0007669"/>
    <property type="project" value="InterPro"/>
</dbReference>
<dbReference type="Gene3D" id="2.30.39.10">
    <property type="entry name" value="Alpha-1-antitrypsin, domain 1"/>
    <property type="match status" value="1"/>
</dbReference>
<dbReference type="PANTHER" id="PTHR11461:SF211">
    <property type="entry name" value="GH10112P-RELATED"/>
    <property type="match status" value="1"/>
</dbReference>
<evidence type="ECO:0000313" key="6">
    <source>
        <dbReference type="WBParaSite" id="PgR036_g016_t01"/>
    </source>
</evidence>
<feature type="chain" id="PRO_5041109732" evidence="3">
    <location>
        <begin position="19"/>
        <end position="398"/>
    </location>
</feature>
<dbReference type="AlphaFoldDB" id="A0A915BE44"/>
<comment type="similarity">
    <text evidence="1 2">Belongs to the serpin family.</text>
</comment>
<dbReference type="InterPro" id="IPR036186">
    <property type="entry name" value="Serpin_sf"/>
</dbReference>
<dbReference type="Proteomes" id="UP000887569">
    <property type="component" value="Unplaced"/>
</dbReference>
<dbReference type="GO" id="GO:0004867">
    <property type="term" value="F:serine-type endopeptidase inhibitor activity"/>
    <property type="evidence" value="ECO:0007669"/>
    <property type="project" value="InterPro"/>
</dbReference>
<dbReference type="Gene3D" id="3.30.497.10">
    <property type="entry name" value="Antithrombin, subunit I, domain 2"/>
    <property type="match status" value="1"/>
</dbReference>
<evidence type="ECO:0000256" key="1">
    <source>
        <dbReference type="ARBA" id="ARBA00009500"/>
    </source>
</evidence>
<evidence type="ECO:0000313" key="5">
    <source>
        <dbReference type="Proteomes" id="UP000887569"/>
    </source>
</evidence>
<dbReference type="SMART" id="SM00093">
    <property type="entry name" value="SERPIN"/>
    <property type="match status" value="1"/>
</dbReference>
<dbReference type="InterPro" id="IPR042178">
    <property type="entry name" value="Serpin_sf_1"/>
</dbReference>